<organism evidence="2 3">
    <name type="scientific">Vreelandella aquamarina</name>
    <dbReference type="NCBI Taxonomy" id="77097"/>
    <lineage>
        <taxon>Bacteria</taxon>
        <taxon>Pseudomonadati</taxon>
        <taxon>Pseudomonadota</taxon>
        <taxon>Gammaproteobacteria</taxon>
        <taxon>Oceanospirillales</taxon>
        <taxon>Halomonadaceae</taxon>
        <taxon>Vreelandella</taxon>
    </lineage>
</organism>
<dbReference type="Gene3D" id="1.10.443.10">
    <property type="entry name" value="Intergrase catalytic core"/>
    <property type="match status" value="1"/>
</dbReference>
<dbReference type="AlphaFoldDB" id="A0A857GPE2"/>
<dbReference type="SUPFAM" id="SSF56349">
    <property type="entry name" value="DNA breaking-rejoining enzymes"/>
    <property type="match status" value="1"/>
</dbReference>
<evidence type="ECO:0000313" key="3">
    <source>
        <dbReference type="Proteomes" id="UP000463949"/>
    </source>
</evidence>
<proteinExistence type="predicted"/>
<keyword evidence="1" id="KW-0233">DNA recombination</keyword>
<accession>A0A857GPE2</accession>
<dbReference type="GO" id="GO:0003677">
    <property type="term" value="F:DNA binding"/>
    <property type="evidence" value="ECO:0007669"/>
    <property type="project" value="InterPro"/>
</dbReference>
<name>A0A857GPE2_9GAMM</name>
<evidence type="ECO:0000256" key="1">
    <source>
        <dbReference type="ARBA" id="ARBA00023172"/>
    </source>
</evidence>
<dbReference type="InterPro" id="IPR013762">
    <property type="entry name" value="Integrase-like_cat_sf"/>
</dbReference>
<sequence>MESDRGGRAMSEQSIWAGWKLSPPIQAGADGEASRRYQRARDKFKELSSALDQIESRIPGAATGQLGLDFPERAISDAFESLHTITSPQKLRQQHNFLVKGLERGARELDWKVSIPSPMVTLPRKSPQVTTDSFSQLHSWDTAVNSHDQLLPPISLHQDELKTWLAGRFLFQLVREGALLNKEWLKQVPIAMVDGIAFEKDTAYLTLKKEHHAVKNNSRNKITQASVAFNDLPDNSLEYEQQHQYRRLFLSPISQLLLLNYHQQFGRNWPVPDSAIECLLYYTQSLSRELAKVKLPALLTIAKTSASLELLPLFNYYSSQEDSSLSLPPSVWHRFTNRQVVSFKPIKTAEEDETLHTFNVFPDRDGAYPDQLKQLRKLQACLSVSLAKKTGKAKVIANIGSLLAKTEQNGVMITLLANWCMALIRKGGRVKSRLTISTISTYLSNIAKPLIIHEHLMGELEVTSVGEWEKLYETVLNASKSSASRIRTQNRLRDFHHYLTSAYAIPPIELEADQQQQHRVDVNIITPAEYCRAIEMIISSEQDRPFKIMQILALILGYRLGLRRSECASLLIHDIAYLTDQTGISGEVIVRANSFHSGKSYSATRRLPLWLLMPEEREFLIDWVQERRNQAMTRTADKQLLFCRDGEGSSLLEDSMLFRPIQIALKTVSGDKSLRYHHLRHSFISFTLLRLLESKPNALLESTWSTDDNGHIAMPNEDVDLSKLAGLPPQHRPSRKRLWLLALWAGHASPDETLSSYSHLLDWALGKLLSQRFDVPLTTHQQLVLLKIPSKTALTSWRNRRGLQNPTRASDLLKHLQNQWCEFNISPLIKAPYKPYHAPIQNPLDTILKKSSNFPAVTVIYQCLRLIEQLEHHGMTLEEAIAQSAKRFFLNPEDLSRWQKCGKYLMSTKTFRNNPVFSRYKDIEQRDHNASRSIYMPELNSCMAPPLKPNVLREAGKFFHILTEWCPQHVVAAEAGTQYFFYSMQRSTGHITLPHAEAINAVLGLLRPLRCMKHTYLLVEIKEGSKKKSIKKYWSDATGIPHKRIDLVPTSSPSGRTRYWYGNAHLKITRGHYSDNQQPLWEAFRFAVFMTMLVYGFNVGSNDL</sequence>
<dbReference type="EMBL" id="CP024621">
    <property type="protein sequence ID" value="QHD51203.1"/>
    <property type="molecule type" value="Genomic_DNA"/>
</dbReference>
<gene>
    <name evidence="2" type="ORF">CTT34_16755</name>
</gene>
<dbReference type="Proteomes" id="UP000463949">
    <property type="component" value="Chromosome"/>
</dbReference>
<dbReference type="KEGG" id="hmd:CTT34_16755"/>
<dbReference type="GO" id="GO:0015074">
    <property type="term" value="P:DNA integration"/>
    <property type="evidence" value="ECO:0007669"/>
    <property type="project" value="InterPro"/>
</dbReference>
<evidence type="ECO:0000313" key="2">
    <source>
        <dbReference type="EMBL" id="QHD51203.1"/>
    </source>
</evidence>
<dbReference type="InterPro" id="IPR011010">
    <property type="entry name" value="DNA_brk_join_enz"/>
</dbReference>
<dbReference type="GO" id="GO:0006310">
    <property type="term" value="P:DNA recombination"/>
    <property type="evidence" value="ECO:0007669"/>
    <property type="project" value="UniProtKB-KW"/>
</dbReference>
<protein>
    <submittedName>
        <fullName evidence="2">Integrase</fullName>
    </submittedName>
</protein>
<reference evidence="2 3" key="1">
    <citation type="submission" date="2017-10" db="EMBL/GenBank/DDBJ databases">
        <title>Coral associated bacteria.</title>
        <authorList>
            <person name="Wang X."/>
        </authorList>
    </citation>
    <scope>NUCLEOTIDE SEQUENCE [LARGE SCALE GENOMIC DNA]</scope>
    <source>
        <strain evidence="2 3">SCSIO 43005</strain>
    </source>
</reference>
<dbReference type="OrthoDB" id="9157643at2"/>